<evidence type="ECO:0000313" key="1">
    <source>
        <dbReference type="EMBL" id="MBS0027871.1"/>
    </source>
</evidence>
<proteinExistence type="predicted"/>
<dbReference type="EMBL" id="JAGTXB010000004">
    <property type="protein sequence ID" value="MBS0027871.1"/>
    <property type="molecule type" value="Genomic_DNA"/>
</dbReference>
<protein>
    <submittedName>
        <fullName evidence="1">Uncharacterized protein</fullName>
    </submittedName>
</protein>
<name>A0ABS5IY34_9BACT</name>
<dbReference type="Proteomes" id="UP000676386">
    <property type="component" value="Unassembled WGS sequence"/>
</dbReference>
<dbReference type="RefSeq" id="WP_211972980.1">
    <property type="nucleotide sequence ID" value="NZ_CBFHAM010000093.1"/>
</dbReference>
<accession>A0ABS5IY34</accession>
<keyword evidence="2" id="KW-1185">Reference proteome</keyword>
<comment type="caution">
    <text evidence="1">The sequence shown here is derived from an EMBL/GenBank/DDBJ whole genome shotgun (WGS) entry which is preliminary data.</text>
</comment>
<organism evidence="1 2">
    <name type="scientific">Chitinophaga hostae</name>
    <dbReference type="NCBI Taxonomy" id="2831022"/>
    <lineage>
        <taxon>Bacteria</taxon>
        <taxon>Pseudomonadati</taxon>
        <taxon>Bacteroidota</taxon>
        <taxon>Chitinophagia</taxon>
        <taxon>Chitinophagales</taxon>
        <taxon>Chitinophagaceae</taxon>
        <taxon>Chitinophaga</taxon>
    </lineage>
</organism>
<evidence type="ECO:0000313" key="2">
    <source>
        <dbReference type="Proteomes" id="UP000676386"/>
    </source>
</evidence>
<gene>
    <name evidence="1" type="ORF">KE626_11175</name>
</gene>
<reference evidence="1 2" key="1">
    <citation type="submission" date="2021-04" db="EMBL/GenBank/DDBJ databases">
        <title>Chitinophaga sp. nov., isolated from the rhizosphere soil.</title>
        <authorList>
            <person name="He S."/>
        </authorList>
    </citation>
    <scope>NUCLEOTIDE SEQUENCE [LARGE SCALE GENOMIC DNA]</scope>
    <source>
        <strain evidence="1 2">2R12</strain>
    </source>
</reference>
<sequence>MLVPLLILKLNPDTFEILKQRNGIDGNLFSGDSKVWLPAAGTFSDNFGQWH</sequence>